<evidence type="ECO:0000313" key="2">
    <source>
        <dbReference type="Proteomes" id="UP000053095"/>
    </source>
</evidence>
<gene>
    <name evidence="1" type="ORF">TCE0_033f09095</name>
</gene>
<sequence length="192" mass="22246">MASSSNSVSSSVAKYRFFGELEGGVTFILHNAQDKTILVESDAGITIFLAESEVKSRQIDPRQYHWHCILKDDEFHFRNAFSKNMLQTDAKSYFDDSDLGPGELVVTGKFNKKEGGFRVLPGSDDEQFTLYHTFQGRLFPISVGYEDHFKFKYPRTCWDINLGPVVQWKFESFYKWMIGDVELEYSRDDFKL</sequence>
<dbReference type="AlphaFoldDB" id="A0A6V8HAE1"/>
<name>A0A6V8HAE1_TALPI</name>
<keyword evidence="2" id="KW-1185">Reference proteome</keyword>
<dbReference type="EMBL" id="DF933829">
    <property type="protein sequence ID" value="GAM38402.1"/>
    <property type="molecule type" value="Genomic_DNA"/>
</dbReference>
<comment type="caution">
    <text evidence="1">The sequence shown here is derived from an EMBL/GenBank/DDBJ whole genome shotgun (WGS) entry which is preliminary data.</text>
</comment>
<reference evidence="2" key="1">
    <citation type="journal article" date="2015" name="Genome Announc.">
        <title>Draft genome sequence of Talaromyces cellulolyticus strain Y-94, a source of lignocellulosic biomass-degrading enzymes.</title>
        <authorList>
            <person name="Fujii T."/>
            <person name="Koike H."/>
            <person name="Sawayama S."/>
            <person name="Yano S."/>
            <person name="Inoue H."/>
        </authorList>
    </citation>
    <scope>NUCLEOTIDE SEQUENCE [LARGE SCALE GENOMIC DNA]</scope>
    <source>
        <strain evidence="2">Y-94</strain>
    </source>
</reference>
<proteinExistence type="predicted"/>
<evidence type="ECO:0000313" key="1">
    <source>
        <dbReference type="EMBL" id="GAM38402.1"/>
    </source>
</evidence>
<protein>
    <submittedName>
        <fullName evidence="1">Uncharacterized protein</fullName>
    </submittedName>
</protein>
<organism evidence="1 2">
    <name type="scientific">Talaromyces pinophilus</name>
    <name type="common">Penicillium pinophilum</name>
    <dbReference type="NCBI Taxonomy" id="128442"/>
    <lineage>
        <taxon>Eukaryota</taxon>
        <taxon>Fungi</taxon>
        <taxon>Dikarya</taxon>
        <taxon>Ascomycota</taxon>
        <taxon>Pezizomycotina</taxon>
        <taxon>Eurotiomycetes</taxon>
        <taxon>Eurotiomycetidae</taxon>
        <taxon>Eurotiales</taxon>
        <taxon>Trichocomaceae</taxon>
        <taxon>Talaromyces</taxon>
        <taxon>Talaromyces sect. Talaromyces</taxon>
    </lineage>
</organism>
<dbReference type="Proteomes" id="UP000053095">
    <property type="component" value="Unassembled WGS sequence"/>
</dbReference>
<accession>A0A6V8HAE1</accession>